<sequence>MADPYIDRASSFDPYLTYETIVAIEPIHDQDRMEGTRHAAIGFETFDGKIRDYRGSVFFDRFKGTSSYRFFIRGFQVERKEDGSLPDDDGEVGNPIESMELRLTARYEWCTKFKKIRGTASSGRIIRLLFLRPEEEQTADSIRQIDVIVPRTASHDKGKLLELAVEQAAAIVDAGIAERKFKEEAERQAAALNRSAHGNNNN</sequence>
<name>A0A9N8DLL8_9STRA</name>
<protein>
    <submittedName>
        <fullName evidence="1">Uncharacterized protein</fullName>
    </submittedName>
</protein>
<evidence type="ECO:0000313" key="2">
    <source>
        <dbReference type="Proteomes" id="UP001153069"/>
    </source>
</evidence>
<evidence type="ECO:0000313" key="1">
    <source>
        <dbReference type="EMBL" id="CAB9505322.1"/>
    </source>
</evidence>
<dbReference type="EMBL" id="CAICTM010000226">
    <property type="protein sequence ID" value="CAB9505322.1"/>
    <property type="molecule type" value="Genomic_DNA"/>
</dbReference>
<keyword evidence="2" id="KW-1185">Reference proteome</keyword>
<proteinExistence type="predicted"/>
<reference evidence="1" key="1">
    <citation type="submission" date="2020-06" db="EMBL/GenBank/DDBJ databases">
        <authorList>
            <consortium name="Plant Systems Biology data submission"/>
        </authorList>
    </citation>
    <scope>NUCLEOTIDE SEQUENCE</scope>
    <source>
        <strain evidence="1">D6</strain>
    </source>
</reference>
<dbReference type="Proteomes" id="UP001153069">
    <property type="component" value="Unassembled WGS sequence"/>
</dbReference>
<organism evidence="1 2">
    <name type="scientific">Seminavis robusta</name>
    <dbReference type="NCBI Taxonomy" id="568900"/>
    <lineage>
        <taxon>Eukaryota</taxon>
        <taxon>Sar</taxon>
        <taxon>Stramenopiles</taxon>
        <taxon>Ochrophyta</taxon>
        <taxon>Bacillariophyta</taxon>
        <taxon>Bacillariophyceae</taxon>
        <taxon>Bacillariophycidae</taxon>
        <taxon>Naviculales</taxon>
        <taxon>Naviculaceae</taxon>
        <taxon>Seminavis</taxon>
    </lineage>
</organism>
<accession>A0A9N8DLL8</accession>
<comment type="caution">
    <text evidence="1">The sequence shown here is derived from an EMBL/GenBank/DDBJ whole genome shotgun (WGS) entry which is preliminary data.</text>
</comment>
<dbReference type="AlphaFoldDB" id="A0A9N8DLL8"/>
<gene>
    <name evidence="1" type="ORF">SEMRO_227_G092390.1</name>
</gene>